<dbReference type="AlphaFoldDB" id="A0A2R8ACA6"/>
<feature type="compositionally biased region" description="Basic and acidic residues" evidence="1">
    <location>
        <begin position="38"/>
        <end position="59"/>
    </location>
</feature>
<protein>
    <submittedName>
        <fullName evidence="2">Uncharacterized protein</fullName>
    </submittedName>
</protein>
<proteinExistence type="predicted"/>
<feature type="region of interest" description="Disordered" evidence="1">
    <location>
        <begin position="1"/>
        <end position="74"/>
    </location>
</feature>
<gene>
    <name evidence="2" type="ORF">POI8812_02143</name>
</gene>
<dbReference type="OrthoDB" id="7868955at2"/>
<feature type="compositionally biased region" description="Basic and acidic residues" evidence="1">
    <location>
        <begin position="12"/>
        <end position="23"/>
    </location>
</feature>
<evidence type="ECO:0000256" key="1">
    <source>
        <dbReference type="SAM" id="MobiDB-lite"/>
    </source>
</evidence>
<name>A0A2R8ACA6_9RHOB</name>
<dbReference type="EMBL" id="OMKW01000003">
    <property type="protein sequence ID" value="SPF29822.1"/>
    <property type="molecule type" value="Genomic_DNA"/>
</dbReference>
<dbReference type="RefSeq" id="WP_108782566.1">
    <property type="nucleotide sequence ID" value="NZ_OMKW01000003.1"/>
</dbReference>
<organism evidence="2 3">
    <name type="scientific">Pontivivens insulae</name>
    <dbReference type="NCBI Taxonomy" id="1639689"/>
    <lineage>
        <taxon>Bacteria</taxon>
        <taxon>Pseudomonadati</taxon>
        <taxon>Pseudomonadota</taxon>
        <taxon>Alphaproteobacteria</taxon>
        <taxon>Rhodobacterales</taxon>
        <taxon>Paracoccaceae</taxon>
        <taxon>Pontivivens</taxon>
    </lineage>
</organism>
<accession>A0A2R8ACA6</accession>
<keyword evidence="3" id="KW-1185">Reference proteome</keyword>
<sequence length="74" mass="8051">MDGKTPANAPESKGERERRRDLETELTAKGAVSQGGRDGGRLAREIGTEDELKRAKERPASATRVTKANEQEDA</sequence>
<dbReference type="Proteomes" id="UP000244932">
    <property type="component" value="Unassembled WGS sequence"/>
</dbReference>
<reference evidence="2 3" key="1">
    <citation type="submission" date="2018-03" db="EMBL/GenBank/DDBJ databases">
        <authorList>
            <person name="Keele B.F."/>
        </authorList>
    </citation>
    <scope>NUCLEOTIDE SEQUENCE [LARGE SCALE GENOMIC DNA]</scope>
    <source>
        <strain evidence="2 3">CeCT 8812</strain>
    </source>
</reference>
<evidence type="ECO:0000313" key="3">
    <source>
        <dbReference type="Proteomes" id="UP000244932"/>
    </source>
</evidence>
<evidence type="ECO:0000313" key="2">
    <source>
        <dbReference type="EMBL" id="SPF29822.1"/>
    </source>
</evidence>